<evidence type="ECO:0000256" key="6">
    <source>
        <dbReference type="SAM" id="MobiDB-lite"/>
    </source>
</evidence>
<dbReference type="Pfam" id="PF05699">
    <property type="entry name" value="Dimer_Tnp_hAT"/>
    <property type="match status" value="1"/>
</dbReference>
<sequence length="721" mass="82497">MAESPIISSMVLEPPDQEDKKNSWDLFPWKDFPGYTQSQRCASTSSWIWQFGYDIEKSDDDTKRRWVCKNAEIHLWNDHKVCDPSGRRKPPSKAKEKTPSRNIAEMMKLNTRDAREQQIANQIIGRFDRLDFQRLVVSWIINSNSSFRQVKIHTSAPLSNILIHSRILQVYEENKAEIKRVLATAPGLLHIAFDGWRSNNRHALYGICCYFLNTLGQPGKLVLGLPELVDRHSGDNIATHVVEVLRSYGITHKVGYFTLDNASNNDTAMEEIGKALGFEGKTRRLRCFGHILNLAVKALLFGHNSEAFEDDIQGNEALTRSPTSYGDGKDHKSDDPVVRAKKPLDVIIDVVTRWLSTLYMIRRALLLKDFLEDLWYEQKSEWEGLVLRGKKSSNEMPLCLRDENKLEEKDWAIISLFNEVLQHFEHVLITLEGDGQQRKRKEGYIGAYGCPWDTLLGYEYLLGKMEVYKAAAHRYPDPEHFKVNINLCWKKLDKYYSRLDETPVYYAAIALHPAYRWGYFEDNYTGLTTSRELSLEIDNAASRSRRNGAYIGIPLTSIVKNLVRPTLLQPPSSMTTLLQAEDAASSSTHAVGDEYSDWFRDVHKSDQNILDPISYWYERREEYPRLSQMALDVLSVLPMSADVERLFSTCGRMVRDDRARLDASTIGMTQTVRSWHCGGYIKSTEKLLEDIKVPGTDVLAEMSFAEAREATGGRITCTVPL</sequence>
<protein>
    <recommendedName>
        <fullName evidence="7">HAT C-terminal dimerisation domain-containing protein</fullName>
    </recommendedName>
</protein>
<dbReference type="AlphaFoldDB" id="A0A1B8A7P4"/>
<dbReference type="GO" id="GO:0008270">
    <property type="term" value="F:zinc ion binding"/>
    <property type="evidence" value="ECO:0007669"/>
    <property type="project" value="UniProtKB-KW"/>
</dbReference>
<keyword evidence="9" id="KW-1185">Reference proteome</keyword>
<keyword evidence="3" id="KW-0863">Zinc-finger</keyword>
<dbReference type="InterPro" id="IPR052035">
    <property type="entry name" value="ZnF_BED_domain_contain"/>
</dbReference>
<keyword evidence="4" id="KW-0862">Zinc</keyword>
<evidence type="ECO:0000259" key="7">
    <source>
        <dbReference type="Pfam" id="PF05699"/>
    </source>
</evidence>
<dbReference type="InterPro" id="IPR008906">
    <property type="entry name" value="HATC_C_dom"/>
</dbReference>
<name>A0A1B8A7P4_FUSPO</name>
<organism evidence="8 9">
    <name type="scientific">Fusarium poae</name>
    <dbReference type="NCBI Taxonomy" id="36050"/>
    <lineage>
        <taxon>Eukaryota</taxon>
        <taxon>Fungi</taxon>
        <taxon>Dikarya</taxon>
        <taxon>Ascomycota</taxon>
        <taxon>Pezizomycotina</taxon>
        <taxon>Sordariomycetes</taxon>
        <taxon>Hypocreomycetidae</taxon>
        <taxon>Hypocreales</taxon>
        <taxon>Nectriaceae</taxon>
        <taxon>Fusarium</taxon>
    </lineage>
</organism>
<dbReference type="SUPFAM" id="SSF53098">
    <property type="entry name" value="Ribonuclease H-like"/>
    <property type="match status" value="1"/>
</dbReference>
<feature type="domain" description="HAT C-terminal dimerisation" evidence="7">
    <location>
        <begin position="598"/>
        <end position="675"/>
    </location>
</feature>
<evidence type="ECO:0000256" key="1">
    <source>
        <dbReference type="ARBA" id="ARBA00004123"/>
    </source>
</evidence>
<dbReference type="OMA" id="ISRIRCM"/>
<feature type="region of interest" description="Disordered" evidence="6">
    <location>
        <begin position="80"/>
        <end position="101"/>
    </location>
</feature>
<dbReference type="GO" id="GO:0005634">
    <property type="term" value="C:nucleus"/>
    <property type="evidence" value="ECO:0007669"/>
    <property type="project" value="UniProtKB-SubCell"/>
</dbReference>
<dbReference type="PANTHER" id="PTHR46481:SF10">
    <property type="entry name" value="ZINC FINGER BED DOMAIN-CONTAINING PROTEIN 39"/>
    <property type="match status" value="1"/>
</dbReference>
<reference evidence="8 9" key="1">
    <citation type="submission" date="2016-06" db="EMBL/GenBank/DDBJ databases">
        <title>Living apart together: crosstalk between the core and supernumerary genomes in a fungal plant pathogen.</title>
        <authorList>
            <person name="Vanheule A."/>
            <person name="Audenaert K."/>
            <person name="Warris S."/>
            <person name="Van De Geest H."/>
            <person name="Schijlen E."/>
            <person name="Hofte M."/>
            <person name="De Saeger S."/>
            <person name="Haesaert G."/>
            <person name="Waalwijk C."/>
            <person name="Van Der Lee T."/>
        </authorList>
    </citation>
    <scope>NUCLEOTIDE SEQUENCE [LARGE SCALE GENOMIC DNA]</scope>
    <source>
        <strain evidence="8 9">2516</strain>
    </source>
</reference>
<evidence type="ECO:0000256" key="3">
    <source>
        <dbReference type="ARBA" id="ARBA00022771"/>
    </source>
</evidence>
<evidence type="ECO:0000313" key="9">
    <source>
        <dbReference type="Proteomes" id="UP000091967"/>
    </source>
</evidence>
<evidence type="ECO:0000256" key="5">
    <source>
        <dbReference type="ARBA" id="ARBA00023242"/>
    </source>
</evidence>
<dbReference type="GO" id="GO:0046983">
    <property type="term" value="F:protein dimerization activity"/>
    <property type="evidence" value="ECO:0007669"/>
    <property type="project" value="InterPro"/>
</dbReference>
<gene>
    <name evidence="8" type="ORF">FPOA_27385</name>
</gene>
<keyword evidence="2" id="KW-0479">Metal-binding</keyword>
<comment type="subcellular location">
    <subcellularLocation>
        <location evidence="1">Nucleus</location>
    </subcellularLocation>
</comment>
<dbReference type="PANTHER" id="PTHR46481">
    <property type="entry name" value="ZINC FINGER BED DOMAIN-CONTAINING PROTEIN 4"/>
    <property type="match status" value="1"/>
</dbReference>
<dbReference type="InterPro" id="IPR012337">
    <property type="entry name" value="RNaseH-like_sf"/>
</dbReference>
<evidence type="ECO:0000256" key="4">
    <source>
        <dbReference type="ARBA" id="ARBA00022833"/>
    </source>
</evidence>
<keyword evidence="5" id="KW-0539">Nucleus</keyword>
<evidence type="ECO:0000256" key="2">
    <source>
        <dbReference type="ARBA" id="ARBA00022723"/>
    </source>
</evidence>
<comment type="caution">
    <text evidence="8">The sequence shown here is derived from an EMBL/GenBank/DDBJ whole genome shotgun (WGS) entry which is preliminary data.</text>
</comment>
<evidence type="ECO:0000313" key="8">
    <source>
        <dbReference type="EMBL" id="OBS16496.1"/>
    </source>
</evidence>
<dbReference type="EMBL" id="LYXU01000086">
    <property type="protein sequence ID" value="OBS16496.1"/>
    <property type="molecule type" value="Genomic_DNA"/>
</dbReference>
<proteinExistence type="predicted"/>
<dbReference type="Proteomes" id="UP000091967">
    <property type="component" value="Unassembled WGS sequence"/>
</dbReference>
<accession>A0A1B8A7P4</accession>